<organism evidence="1 3">
    <name type="scientific">Gimesia maris</name>
    <dbReference type="NCBI Taxonomy" id="122"/>
    <lineage>
        <taxon>Bacteria</taxon>
        <taxon>Pseudomonadati</taxon>
        <taxon>Planctomycetota</taxon>
        <taxon>Planctomycetia</taxon>
        <taxon>Planctomycetales</taxon>
        <taxon>Planctomycetaceae</taxon>
        <taxon>Gimesia</taxon>
    </lineage>
</organism>
<evidence type="ECO:0000313" key="3">
    <source>
        <dbReference type="Proteomes" id="UP000263642"/>
    </source>
</evidence>
<reference evidence="2 4" key="2">
    <citation type="submission" date="2019-08" db="EMBL/GenBank/DDBJ databases">
        <title>Deep-cultivation of Planctomycetes and their phenomic and genomic characterization uncovers novel biology.</title>
        <authorList>
            <person name="Wiegand S."/>
            <person name="Jogler M."/>
            <person name="Boedeker C."/>
            <person name="Pinto D."/>
            <person name="Vollmers J."/>
            <person name="Rivas-Marin E."/>
            <person name="Kohn T."/>
            <person name="Peeters S.H."/>
            <person name="Heuer A."/>
            <person name="Rast P."/>
            <person name="Oberbeckmann S."/>
            <person name="Bunk B."/>
            <person name="Jeske O."/>
            <person name="Meyerdierks A."/>
            <person name="Storesund J.E."/>
            <person name="Kallscheuer N."/>
            <person name="Luecker S."/>
            <person name="Lage O.M."/>
            <person name="Pohl T."/>
            <person name="Merkel B.J."/>
            <person name="Hornburger P."/>
            <person name="Mueller R.-W."/>
            <person name="Bruemmer F."/>
            <person name="Labrenz M."/>
            <person name="Spormann A.M."/>
            <person name="Op den Camp H."/>
            <person name="Overmann J."/>
            <person name="Amann R."/>
            <person name="Jetten M.S.M."/>
            <person name="Mascher T."/>
            <person name="Medema M.H."/>
            <person name="Devos D.P."/>
            <person name="Kaster A.-K."/>
            <person name="Ovreas L."/>
            <person name="Rohde M."/>
            <person name="Galperin M.Y."/>
            <person name="Jogler C."/>
        </authorList>
    </citation>
    <scope>NUCLEOTIDE SEQUENCE [LARGE SCALE GENOMIC DNA]</scope>
    <source>
        <strain evidence="2 4">DSM 8797</strain>
    </source>
</reference>
<dbReference type="EMBL" id="CP042910">
    <property type="protein sequence ID" value="QEG15359.1"/>
    <property type="molecule type" value="Genomic_DNA"/>
</dbReference>
<dbReference type="EMBL" id="DQAY01000133">
    <property type="protein sequence ID" value="HCO25586.1"/>
    <property type="molecule type" value="Genomic_DNA"/>
</dbReference>
<accession>A0A3D3RAF6</accession>
<evidence type="ECO:0000313" key="4">
    <source>
        <dbReference type="Proteomes" id="UP000322887"/>
    </source>
</evidence>
<dbReference type="AlphaFoldDB" id="A0A3D3RAF6"/>
<protein>
    <submittedName>
        <fullName evidence="1">Uncharacterized protein</fullName>
    </submittedName>
</protein>
<keyword evidence="4" id="KW-1185">Reference proteome</keyword>
<proteinExistence type="predicted"/>
<sequence>MVKPMVTKQLSLQYSLFGQSTTPLILFSDSAKHNSEKQWEVRIIAYAVDSGTGNPVESVSLLLTAVAIPENCQD</sequence>
<dbReference type="RefSeq" id="WP_002645836.1">
    <property type="nucleotide sequence ID" value="NZ_CAXBMG010000014.1"/>
</dbReference>
<reference evidence="1 3" key="1">
    <citation type="journal article" date="2018" name="Nat. Biotechnol.">
        <title>A standardized bacterial taxonomy based on genome phylogeny substantially revises the tree of life.</title>
        <authorList>
            <person name="Parks D.H."/>
            <person name="Chuvochina M."/>
            <person name="Waite D.W."/>
            <person name="Rinke C."/>
            <person name="Skarshewski A."/>
            <person name="Chaumeil P.A."/>
            <person name="Hugenholtz P."/>
        </authorList>
    </citation>
    <scope>NUCLEOTIDE SEQUENCE [LARGE SCALE GENOMIC DNA]</scope>
    <source>
        <strain evidence="1">UBA9375</strain>
    </source>
</reference>
<dbReference type="Proteomes" id="UP000263642">
    <property type="component" value="Unassembled WGS sequence"/>
</dbReference>
<name>A0A3D3RAF6_9PLAN</name>
<evidence type="ECO:0000313" key="1">
    <source>
        <dbReference type="EMBL" id="HCO25586.1"/>
    </source>
</evidence>
<gene>
    <name evidence="1" type="ORF">DIT97_22120</name>
    <name evidence="2" type="ORF">GmarT_11990</name>
</gene>
<dbReference type="Proteomes" id="UP000322887">
    <property type="component" value="Chromosome"/>
</dbReference>
<evidence type="ECO:0000313" key="2">
    <source>
        <dbReference type="EMBL" id="QEG15359.1"/>
    </source>
</evidence>